<name>A0A0B5DNR4_9ACTN</name>
<dbReference type="OrthoDB" id="4538527at2"/>
<reference evidence="8" key="1">
    <citation type="submission" date="2014-09" db="EMBL/GenBank/DDBJ databases">
        <title>Sequence of the Streptomyces nodosus genome.</title>
        <authorList>
            <person name="Sweeney P."/>
            <person name="Stephens N."/>
            <person name="Murphy C."/>
            <person name="Caffrey P."/>
        </authorList>
    </citation>
    <scope>NUCLEOTIDE SEQUENCE [LARGE SCALE GENOMIC DNA]</scope>
    <source>
        <strain evidence="8">ATCC 14899</strain>
    </source>
</reference>
<dbReference type="Proteomes" id="UP000031526">
    <property type="component" value="Chromosome"/>
</dbReference>
<keyword evidence="3 5" id="KW-1133">Transmembrane helix</keyword>
<dbReference type="HOGENOM" id="CLU_052472_1_0_11"/>
<dbReference type="Proteomes" id="UP000325763">
    <property type="component" value="Chromosome"/>
</dbReference>
<reference evidence="7 9" key="3">
    <citation type="submission" date="2017-09" db="EMBL/GenBank/DDBJ databases">
        <title>Streptomyces genome completion.</title>
        <authorList>
            <person name="Lee N."/>
            <person name="Cho B.-K."/>
        </authorList>
    </citation>
    <scope>NUCLEOTIDE SEQUENCE [LARGE SCALE GENOMIC DNA]</scope>
    <source>
        <strain evidence="7 9">ATCC 14899</strain>
    </source>
</reference>
<evidence type="ECO:0000256" key="3">
    <source>
        <dbReference type="ARBA" id="ARBA00022989"/>
    </source>
</evidence>
<keyword evidence="8" id="KW-1185">Reference proteome</keyword>
<dbReference type="RefSeq" id="WP_043443158.1">
    <property type="nucleotide sequence ID" value="NZ_CP009313.1"/>
</dbReference>
<dbReference type="KEGG" id="snq:CP978_20535"/>
<protein>
    <submittedName>
        <fullName evidence="6">Membrane protein</fullName>
    </submittedName>
</protein>
<dbReference type="EMBL" id="CP023747">
    <property type="protein sequence ID" value="QEV40618.1"/>
    <property type="molecule type" value="Genomic_DNA"/>
</dbReference>
<evidence type="ECO:0000256" key="4">
    <source>
        <dbReference type="ARBA" id="ARBA00023136"/>
    </source>
</evidence>
<feature type="transmembrane region" description="Helical" evidence="5">
    <location>
        <begin position="101"/>
        <end position="121"/>
    </location>
</feature>
<reference evidence="6 8" key="2">
    <citation type="journal article" date="2016" name="Appl. Microbiol. Biotechnol.">
        <title>Exploiting the genome sequence of Streptomyces nodosus for enhanced antibiotic production.</title>
        <authorList>
            <person name="Sweeney P."/>
            <person name="Murphy C.D."/>
            <person name="Caffrey P."/>
        </authorList>
    </citation>
    <scope>NUCLEOTIDE SEQUENCE [LARGE SCALE GENOMIC DNA]</scope>
    <source>
        <strain evidence="6 8">ATCC 14899</strain>
    </source>
</reference>
<keyword evidence="4 5" id="KW-0472">Membrane</keyword>
<feature type="transmembrane region" description="Helical" evidence="5">
    <location>
        <begin position="295"/>
        <end position="315"/>
    </location>
</feature>
<dbReference type="InterPro" id="IPR038665">
    <property type="entry name" value="Voltage-dep_anion_channel_sf"/>
</dbReference>
<dbReference type="InterPro" id="IPR004695">
    <property type="entry name" value="SLAC1/Mae1/Ssu1/TehA"/>
</dbReference>
<feature type="transmembrane region" description="Helical" evidence="5">
    <location>
        <begin position="17"/>
        <end position="36"/>
    </location>
</feature>
<feature type="transmembrane region" description="Helical" evidence="5">
    <location>
        <begin position="42"/>
        <end position="64"/>
    </location>
</feature>
<evidence type="ECO:0000313" key="9">
    <source>
        <dbReference type="Proteomes" id="UP000325763"/>
    </source>
</evidence>
<evidence type="ECO:0000313" key="6">
    <source>
        <dbReference type="EMBL" id="AJE42096.1"/>
    </source>
</evidence>
<evidence type="ECO:0000313" key="7">
    <source>
        <dbReference type="EMBL" id="QEV40618.1"/>
    </source>
</evidence>
<dbReference type="Gene3D" id="1.50.10.150">
    <property type="entry name" value="Voltage-dependent anion channel"/>
    <property type="match status" value="1"/>
</dbReference>
<evidence type="ECO:0000256" key="2">
    <source>
        <dbReference type="ARBA" id="ARBA00022692"/>
    </source>
</evidence>
<accession>A0A0B5DNR4</accession>
<feature type="transmembrane region" description="Helical" evidence="5">
    <location>
        <begin position="165"/>
        <end position="182"/>
    </location>
</feature>
<comment type="subcellular location">
    <subcellularLocation>
        <location evidence="1">Membrane</location>
        <topology evidence="1">Multi-pass membrane protein</topology>
    </subcellularLocation>
</comment>
<organism evidence="6 8">
    <name type="scientific">Streptomyces nodosus</name>
    <dbReference type="NCBI Taxonomy" id="40318"/>
    <lineage>
        <taxon>Bacteria</taxon>
        <taxon>Bacillati</taxon>
        <taxon>Actinomycetota</taxon>
        <taxon>Actinomycetes</taxon>
        <taxon>Kitasatosporales</taxon>
        <taxon>Streptomycetaceae</taxon>
        <taxon>Streptomyces</taxon>
    </lineage>
</organism>
<evidence type="ECO:0000313" key="8">
    <source>
        <dbReference type="Proteomes" id="UP000031526"/>
    </source>
</evidence>
<evidence type="ECO:0000256" key="5">
    <source>
        <dbReference type="SAM" id="Phobius"/>
    </source>
</evidence>
<evidence type="ECO:0000256" key="1">
    <source>
        <dbReference type="ARBA" id="ARBA00004141"/>
    </source>
</evidence>
<dbReference type="GO" id="GO:0055085">
    <property type="term" value="P:transmembrane transport"/>
    <property type="evidence" value="ECO:0007669"/>
    <property type="project" value="InterPro"/>
</dbReference>
<keyword evidence="2 5" id="KW-0812">Transmembrane</keyword>
<dbReference type="AlphaFoldDB" id="A0A0B5DNR4"/>
<dbReference type="EMBL" id="CP009313">
    <property type="protein sequence ID" value="AJE42096.1"/>
    <property type="molecule type" value="Genomic_DNA"/>
</dbReference>
<feature type="transmembrane region" description="Helical" evidence="5">
    <location>
        <begin position="265"/>
        <end position="289"/>
    </location>
</feature>
<dbReference type="CDD" id="cd09319">
    <property type="entry name" value="TDT_like_1"/>
    <property type="match status" value="1"/>
</dbReference>
<feature type="transmembrane region" description="Helical" evidence="5">
    <location>
        <begin position="232"/>
        <end position="253"/>
    </location>
</feature>
<feature type="transmembrane region" description="Helical" evidence="5">
    <location>
        <begin position="194"/>
        <end position="212"/>
    </location>
</feature>
<dbReference type="STRING" id="40318.SNOD_20200"/>
<feature type="transmembrane region" description="Helical" evidence="5">
    <location>
        <begin position="133"/>
        <end position="159"/>
    </location>
</feature>
<sequence>MSGTPVFRSRWARRPPATGAAAMATGVLSIGLRLAGHEVLSAVALALTVVAWLGLVGDVVLRLLPPHDLQPADPVSPASLAAVAATTVLGARLSSAGQPSLAEALLALAVVLWVVLLPPVLRRWRRRRTSGAVFLGCVATEGIAVLGAVLATALSVAWLAHTALVFFWLGLVFYLIGLRCFDRRQVATGAGDQWIAGGALALSAYAGSRLVAAGRGGPYLWDGDDDGVLRVVTLALLALALAWYCVLAAAELIRPRLGHDVRRWSTVFPLGMTAVAALSVGMELGVPWLRALGRVLLWIAVAAWCAVLASAAVSAPRGPESIRSRAPR</sequence>
<proteinExistence type="predicted"/>
<gene>
    <name evidence="7" type="ORF">CP978_20535</name>
    <name evidence="6" type="ORF">SNOD_20200</name>
</gene>
<dbReference type="Pfam" id="PF03595">
    <property type="entry name" value="SLAC1"/>
    <property type="match status" value="1"/>
</dbReference>
<dbReference type="GO" id="GO:0016020">
    <property type="term" value="C:membrane"/>
    <property type="evidence" value="ECO:0007669"/>
    <property type="project" value="UniProtKB-SubCell"/>
</dbReference>